<name>A0A319EDD1_ASPSB</name>
<gene>
    <name evidence="2" type="ORF">BO78DRAFT_87767</name>
</gene>
<evidence type="ECO:0000256" key="1">
    <source>
        <dbReference type="SAM" id="MobiDB-lite"/>
    </source>
</evidence>
<feature type="compositionally biased region" description="Basic residues" evidence="1">
    <location>
        <begin position="112"/>
        <end position="124"/>
    </location>
</feature>
<dbReference type="Proteomes" id="UP000248423">
    <property type="component" value="Unassembled WGS sequence"/>
</dbReference>
<proteinExistence type="predicted"/>
<evidence type="ECO:0000313" key="3">
    <source>
        <dbReference type="Proteomes" id="UP000248423"/>
    </source>
</evidence>
<evidence type="ECO:0000313" key="2">
    <source>
        <dbReference type="EMBL" id="PYI07641.1"/>
    </source>
</evidence>
<keyword evidence="3" id="KW-1185">Reference proteome</keyword>
<protein>
    <submittedName>
        <fullName evidence="2">Uncharacterized protein</fullName>
    </submittedName>
</protein>
<feature type="region of interest" description="Disordered" evidence="1">
    <location>
        <begin position="70"/>
        <end position="151"/>
    </location>
</feature>
<reference evidence="2 3" key="1">
    <citation type="submission" date="2018-02" db="EMBL/GenBank/DDBJ databases">
        <title>The genomes of Aspergillus section Nigri reveals drivers in fungal speciation.</title>
        <authorList>
            <consortium name="DOE Joint Genome Institute"/>
            <person name="Vesth T.C."/>
            <person name="Nybo J."/>
            <person name="Theobald S."/>
            <person name="Brandl J."/>
            <person name="Frisvad J.C."/>
            <person name="Nielsen K.F."/>
            <person name="Lyhne E.K."/>
            <person name="Kogle M.E."/>
            <person name="Kuo A."/>
            <person name="Riley R."/>
            <person name="Clum A."/>
            <person name="Nolan M."/>
            <person name="Lipzen A."/>
            <person name="Salamov A."/>
            <person name="Henrissat B."/>
            <person name="Wiebenga A."/>
            <person name="De vries R.P."/>
            <person name="Grigoriev I.V."/>
            <person name="Mortensen U.H."/>
            <person name="Andersen M.R."/>
            <person name="Baker S.E."/>
        </authorList>
    </citation>
    <scope>NUCLEOTIDE SEQUENCE [LARGE SCALE GENOMIC DNA]</scope>
    <source>
        <strain evidence="2 3">CBS 121057</strain>
    </source>
</reference>
<dbReference type="AlphaFoldDB" id="A0A319EDD1"/>
<dbReference type="EMBL" id="KZ826340">
    <property type="protein sequence ID" value="PYI07641.1"/>
    <property type="molecule type" value="Genomic_DNA"/>
</dbReference>
<sequence length="239" mass="26891">MSVEEGDRRRVEEVGRPEVRVRETREGMGYGCWVIGNGIREAGGVEGLGANEKRDGTCRDRQFNRSITNGACWTEPRGNRGYPRTDVQPKNGKRGGEGNIWRGRGEEDTGRVKKKKKPYSRLSRRPGTGRGTDRQPESQSELRTQKRPMARSSSEAFLFPLACERMAMAVHRDFHASPLRGHPPSRGSRNIILAGGRHLFSVAQCFSSFSVFSTSHGSDDVPVLIFLRFFAFFNLWLAF</sequence>
<dbReference type="VEuPathDB" id="FungiDB:BO78DRAFT_87767"/>
<accession>A0A319EDD1</accession>
<organism evidence="2 3">
    <name type="scientific">Aspergillus sclerotiicarbonarius (strain CBS 121057 / IBT 28362)</name>
    <dbReference type="NCBI Taxonomy" id="1448318"/>
    <lineage>
        <taxon>Eukaryota</taxon>
        <taxon>Fungi</taxon>
        <taxon>Dikarya</taxon>
        <taxon>Ascomycota</taxon>
        <taxon>Pezizomycotina</taxon>
        <taxon>Eurotiomycetes</taxon>
        <taxon>Eurotiomycetidae</taxon>
        <taxon>Eurotiales</taxon>
        <taxon>Aspergillaceae</taxon>
        <taxon>Aspergillus</taxon>
        <taxon>Aspergillus subgen. Circumdati</taxon>
    </lineage>
</organism>